<keyword evidence="3" id="KW-1185">Reference proteome</keyword>
<evidence type="ECO:0000313" key="2">
    <source>
        <dbReference type="EMBL" id="MBM7561209.1"/>
    </source>
</evidence>
<keyword evidence="1" id="KW-0676">Redox-active center</keyword>
<dbReference type="Pfam" id="PF10262">
    <property type="entry name" value="Rdx"/>
    <property type="match status" value="1"/>
</dbReference>
<proteinExistence type="predicted"/>
<dbReference type="Gene3D" id="3.40.30.10">
    <property type="entry name" value="Glutaredoxin"/>
    <property type="match status" value="1"/>
</dbReference>
<dbReference type="InterPro" id="IPR011893">
    <property type="entry name" value="Selenoprotein_Rdx-typ"/>
</dbReference>
<comment type="caution">
    <text evidence="2">The sequence shown here is derived from an EMBL/GenBank/DDBJ whole genome shotgun (WGS) entry which is preliminary data.</text>
</comment>
<dbReference type="EMBL" id="JAFBDT010000003">
    <property type="protein sequence ID" value="MBM7561209.1"/>
    <property type="molecule type" value="Genomic_DNA"/>
</dbReference>
<evidence type="ECO:0000256" key="1">
    <source>
        <dbReference type="ARBA" id="ARBA00023284"/>
    </source>
</evidence>
<accession>A0ABS2MP92</accession>
<name>A0ABS2MP92_9FIRM</name>
<evidence type="ECO:0000313" key="3">
    <source>
        <dbReference type="Proteomes" id="UP000767854"/>
    </source>
</evidence>
<reference evidence="2 3" key="1">
    <citation type="submission" date="2021-01" db="EMBL/GenBank/DDBJ databases">
        <title>Genomic Encyclopedia of Type Strains, Phase IV (KMG-IV): sequencing the most valuable type-strain genomes for metagenomic binning, comparative biology and taxonomic classification.</title>
        <authorList>
            <person name="Goeker M."/>
        </authorList>
    </citation>
    <scope>NUCLEOTIDE SEQUENCE [LARGE SCALE GENOMIC DNA]</scope>
    <source>
        <strain evidence="2 3">DSM 24436</strain>
    </source>
</reference>
<organism evidence="2 3">
    <name type="scientific">Fusibacter tunisiensis</name>
    <dbReference type="NCBI Taxonomy" id="1008308"/>
    <lineage>
        <taxon>Bacteria</taxon>
        <taxon>Bacillati</taxon>
        <taxon>Bacillota</taxon>
        <taxon>Clostridia</taxon>
        <taxon>Eubacteriales</taxon>
        <taxon>Eubacteriales Family XII. Incertae Sedis</taxon>
        <taxon>Fusibacter</taxon>
    </lineage>
</organism>
<protein>
    <submittedName>
        <fullName evidence="2">Rdx family selenoprotein</fullName>
    </submittedName>
</protein>
<sequence length="57" mass="6524">MEVRIKATFENAEVELVKSSGGIFTVAYDGAEIFNNFKENVRHPDELDILERLKKVL</sequence>
<dbReference type="Proteomes" id="UP000767854">
    <property type="component" value="Unassembled WGS sequence"/>
</dbReference>
<gene>
    <name evidence="2" type="ORF">JOC49_000726</name>
</gene>